<reference evidence="3 4" key="1">
    <citation type="submission" date="2023-05" db="EMBL/GenBank/DDBJ databases">
        <title>Genome sequence of Pinibacter sp. MAH-24.</title>
        <authorList>
            <person name="Huq M.A."/>
        </authorList>
    </citation>
    <scope>NUCLEOTIDE SEQUENCE [LARGE SCALE GENOMIC DNA]</scope>
    <source>
        <strain evidence="3 4">MAH-24</strain>
    </source>
</reference>
<accession>A0ABT6R917</accession>
<dbReference type="EMBL" id="JASBRG010000002">
    <property type="protein sequence ID" value="MDI3318961.1"/>
    <property type="molecule type" value="Genomic_DNA"/>
</dbReference>
<evidence type="ECO:0000256" key="1">
    <source>
        <dbReference type="ARBA" id="ARBA00006738"/>
    </source>
</evidence>
<evidence type="ECO:0000256" key="2">
    <source>
        <dbReference type="HAMAP-Rule" id="MF_00048"/>
    </source>
</evidence>
<dbReference type="CDD" id="cd20736">
    <property type="entry name" value="PoNe_Nuclease"/>
    <property type="match status" value="1"/>
</dbReference>
<dbReference type="Pfam" id="PF02021">
    <property type="entry name" value="UPF0102"/>
    <property type="match status" value="1"/>
</dbReference>
<name>A0ABT6R917_9BACT</name>
<evidence type="ECO:0000313" key="3">
    <source>
        <dbReference type="EMBL" id="MDI3318961.1"/>
    </source>
</evidence>
<keyword evidence="4" id="KW-1185">Reference proteome</keyword>
<proteinExistence type="inferred from homology"/>
<evidence type="ECO:0000313" key="4">
    <source>
        <dbReference type="Proteomes" id="UP001226434"/>
    </source>
</evidence>
<comment type="caution">
    <text evidence="3">The sequence shown here is derived from an EMBL/GenBank/DDBJ whole genome shotgun (WGS) entry which is preliminary data.</text>
</comment>
<gene>
    <name evidence="3" type="ORF">QJ048_04210</name>
</gene>
<organism evidence="3 4">
    <name type="scientific">Pinibacter soli</name>
    <dbReference type="NCBI Taxonomy" id="3044211"/>
    <lineage>
        <taxon>Bacteria</taxon>
        <taxon>Pseudomonadati</taxon>
        <taxon>Bacteroidota</taxon>
        <taxon>Chitinophagia</taxon>
        <taxon>Chitinophagales</taxon>
        <taxon>Chitinophagaceae</taxon>
        <taxon>Pinibacter</taxon>
    </lineage>
</organism>
<dbReference type="Gene3D" id="3.40.1350.10">
    <property type="match status" value="1"/>
</dbReference>
<dbReference type="InterPro" id="IPR011856">
    <property type="entry name" value="tRNA_endonuc-like_dom_sf"/>
</dbReference>
<sequence>MSYHNELGKTGELLALKYLEEKGFTIIEHNWRHGRYEIDIIASIKDTIHFIEVKTRSGKAFGLPEESVSADKVKRLSTAANAYLQKNRGWKWVQHDILSITIVNAHDPEFYFIQDVWIGAGNVRI</sequence>
<protein>
    <recommendedName>
        <fullName evidence="2">UPF0102 protein QJ048_04210</fullName>
    </recommendedName>
</protein>
<dbReference type="PANTHER" id="PTHR34039">
    <property type="entry name" value="UPF0102 PROTEIN YRAN"/>
    <property type="match status" value="1"/>
</dbReference>
<dbReference type="Proteomes" id="UP001226434">
    <property type="component" value="Unassembled WGS sequence"/>
</dbReference>
<dbReference type="HAMAP" id="MF_00048">
    <property type="entry name" value="UPF0102"/>
    <property type="match status" value="1"/>
</dbReference>
<comment type="similarity">
    <text evidence="1 2">Belongs to the UPF0102 family.</text>
</comment>
<dbReference type="PANTHER" id="PTHR34039:SF1">
    <property type="entry name" value="UPF0102 PROTEIN YRAN"/>
    <property type="match status" value="1"/>
</dbReference>
<dbReference type="SUPFAM" id="SSF52980">
    <property type="entry name" value="Restriction endonuclease-like"/>
    <property type="match status" value="1"/>
</dbReference>
<dbReference type="RefSeq" id="WP_282333079.1">
    <property type="nucleotide sequence ID" value="NZ_JASBRG010000002.1"/>
</dbReference>
<dbReference type="InterPro" id="IPR011335">
    <property type="entry name" value="Restrct_endonuc-II-like"/>
</dbReference>
<dbReference type="InterPro" id="IPR003509">
    <property type="entry name" value="UPF0102_YraN-like"/>
</dbReference>